<feature type="region of interest" description="Disordered" evidence="1">
    <location>
        <begin position="153"/>
        <end position="183"/>
    </location>
</feature>
<name>A0A9P6MFX0_9FUNG</name>
<feature type="non-terminal residue" evidence="2">
    <location>
        <position position="1"/>
    </location>
</feature>
<dbReference type="Proteomes" id="UP000749646">
    <property type="component" value="Unassembled WGS sequence"/>
</dbReference>
<feature type="compositionally biased region" description="Low complexity" evidence="1">
    <location>
        <begin position="64"/>
        <end position="75"/>
    </location>
</feature>
<sequence length="198" mass="21808">TGWMLPSQASEATHGIEGIPSISSSTLQVTPHSGHSIDPVSSDSIFARPPPILTTPFSPALSTATTALSSTSTARKTSKQQNTSRKAPARIEVKSRGKGHTYTTEQETFIAQLVAEPETWVLLDGPGEANDFYRTKTEIREEIAKKVNAKFSTVDKPSGPRCIPSEKQNREHEEALEEGGSYTQKHWQWRFSERIDAE</sequence>
<accession>A0A9P6MFX0</accession>
<dbReference type="OrthoDB" id="2445767at2759"/>
<evidence type="ECO:0000313" key="3">
    <source>
        <dbReference type="Proteomes" id="UP000749646"/>
    </source>
</evidence>
<proteinExistence type="predicted"/>
<dbReference type="AlphaFoldDB" id="A0A9P6MFX0"/>
<evidence type="ECO:0000313" key="2">
    <source>
        <dbReference type="EMBL" id="KAF9997247.1"/>
    </source>
</evidence>
<reference evidence="2" key="1">
    <citation type="journal article" date="2020" name="Fungal Divers.">
        <title>Resolving the Mortierellaceae phylogeny through synthesis of multi-gene phylogenetics and phylogenomics.</title>
        <authorList>
            <person name="Vandepol N."/>
            <person name="Liber J."/>
            <person name="Desiro A."/>
            <person name="Na H."/>
            <person name="Kennedy M."/>
            <person name="Barry K."/>
            <person name="Grigoriev I.V."/>
            <person name="Miller A.N."/>
            <person name="O'Donnell K."/>
            <person name="Stajich J.E."/>
            <person name="Bonito G."/>
        </authorList>
    </citation>
    <scope>NUCLEOTIDE SEQUENCE</scope>
    <source>
        <strain evidence="2">MES-2147</strain>
    </source>
</reference>
<keyword evidence="3" id="KW-1185">Reference proteome</keyword>
<evidence type="ECO:0000256" key="1">
    <source>
        <dbReference type="SAM" id="MobiDB-lite"/>
    </source>
</evidence>
<feature type="region of interest" description="Disordered" evidence="1">
    <location>
        <begin position="24"/>
        <end position="43"/>
    </location>
</feature>
<gene>
    <name evidence="2" type="ORF">BGZ65_007167</name>
</gene>
<protein>
    <submittedName>
        <fullName evidence="2">Uncharacterized protein</fullName>
    </submittedName>
</protein>
<comment type="caution">
    <text evidence="2">The sequence shown here is derived from an EMBL/GenBank/DDBJ whole genome shotgun (WGS) entry which is preliminary data.</text>
</comment>
<dbReference type="EMBL" id="JAAAHW010001031">
    <property type="protein sequence ID" value="KAF9997247.1"/>
    <property type="molecule type" value="Genomic_DNA"/>
</dbReference>
<feature type="region of interest" description="Disordered" evidence="1">
    <location>
        <begin position="64"/>
        <end position="103"/>
    </location>
</feature>
<organism evidence="2 3">
    <name type="scientific">Modicella reniformis</name>
    <dbReference type="NCBI Taxonomy" id="1440133"/>
    <lineage>
        <taxon>Eukaryota</taxon>
        <taxon>Fungi</taxon>
        <taxon>Fungi incertae sedis</taxon>
        <taxon>Mucoromycota</taxon>
        <taxon>Mortierellomycotina</taxon>
        <taxon>Mortierellomycetes</taxon>
        <taxon>Mortierellales</taxon>
        <taxon>Mortierellaceae</taxon>
        <taxon>Modicella</taxon>
    </lineage>
</organism>